<evidence type="ECO:0000313" key="2">
    <source>
        <dbReference type="Proteomes" id="UP001241377"/>
    </source>
</evidence>
<name>A0ACC2VNB9_9TREE</name>
<keyword evidence="2" id="KW-1185">Reference proteome</keyword>
<dbReference type="EMBL" id="JASBWR010000063">
    <property type="protein sequence ID" value="KAJ9100395.1"/>
    <property type="molecule type" value="Genomic_DNA"/>
</dbReference>
<organism evidence="1 2">
    <name type="scientific">Naganishia cerealis</name>
    <dbReference type="NCBI Taxonomy" id="610337"/>
    <lineage>
        <taxon>Eukaryota</taxon>
        <taxon>Fungi</taxon>
        <taxon>Dikarya</taxon>
        <taxon>Basidiomycota</taxon>
        <taxon>Agaricomycotina</taxon>
        <taxon>Tremellomycetes</taxon>
        <taxon>Filobasidiales</taxon>
        <taxon>Filobasidiaceae</taxon>
        <taxon>Naganishia</taxon>
    </lineage>
</organism>
<proteinExistence type="predicted"/>
<gene>
    <name evidence="1" type="ORF">QFC19_005533</name>
</gene>
<sequence>MFSRRKHRTAHATAYTGVNHAPQPAQAPSHNAMAAALTIGQSLKDPSAPQGQVRRLASFQTKPNQTIGRLGSVRQLPQARQVPRLPSINQGRRMDHYKQPPGTDSRRSSFQNVNGNHDNSSFNDSFGSFNDSFNDHAVSDLKLSDPNNVPVRMVKKYIPTPTGIKVVEVPETNFAKEVARSNSLRSGPNMYRSGSLNSLSQNRRIPRLLSLTGKPPQQSSSAVRQSLRLSSLQGAKGMSSMVEEEEAVDTADDVKDHQKKLEALQKQIDNEKKMARELEEMKSEFERLKAERLRKEQAILELDQEKDLDTHAPTQPVESEEEDVPIVEPPFAVDELAKKELRESSSPILRPDLGTVEDTLEDNLSEKSSVYEAEVIPDASIDANAVTVDELDKKNAVDENSAPDHEQSFSTLDPATGAELGIINHYAPSPERDGETELVSVPDLPDPLLDASMLKPQFDPSPEYIDSDDSKNIADLLHLPPPINNVSSSNSSVRSGGTFDSSSPHKSALKPKKSAIKNSNSFYNSSLQSAPRAQNPAREAYLSLTTAENTRLNSKLSSSQLGDALAVNGFDSHHYPTANNSAKRQSVSRKPPQQQLQQSPQPQGHQQGSVMAHKTLRPNSDVFHHGQHQQHAQGAGAGGMSSRSLRDRNSYVAPMAPHPALQPNYQSPSKQRAAELYAKANSRPISQFRPLNTKKSSFDKESEGANGSGQQPKVTRTTLRDNTSAPQTQPQPSTVPQSDANAHRILSSSESESPTKHRFTSRIADSDDEEVPQLAAHSAAENHPVEQAPALAPVVSERHTLRQPKEEEKPPKGKKKFGKLRKLFGRNNELR</sequence>
<evidence type="ECO:0000313" key="1">
    <source>
        <dbReference type="EMBL" id="KAJ9100395.1"/>
    </source>
</evidence>
<protein>
    <submittedName>
        <fullName evidence="1">Uncharacterized protein</fullName>
    </submittedName>
</protein>
<reference evidence="1" key="1">
    <citation type="submission" date="2023-04" db="EMBL/GenBank/DDBJ databases">
        <title>Draft Genome sequencing of Naganishia species isolated from polar environments using Oxford Nanopore Technology.</title>
        <authorList>
            <person name="Leo P."/>
            <person name="Venkateswaran K."/>
        </authorList>
    </citation>
    <scope>NUCLEOTIDE SEQUENCE</scope>
    <source>
        <strain evidence="1">MNA-CCFEE 5261</strain>
    </source>
</reference>
<dbReference type="Proteomes" id="UP001241377">
    <property type="component" value="Unassembled WGS sequence"/>
</dbReference>
<comment type="caution">
    <text evidence="1">The sequence shown here is derived from an EMBL/GenBank/DDBJ whole genome shotgun (WGS) entry which is preliminary data.</text>
</comment>
<accession>A0ACC2VNB9</accession>